<dbReference type="Proteomes" id="UP001347796">
    <property type="component" value="Unassembled WGS sequence"/>
</dbReference>
<sequence>MSELLKNVCFKYQKSVSENPNVIGQVETGFRLLSYIVAGRFQDSQIISELMYSASNLLVLMNDAILKGTSKIEQILPLSIERLMRYLTIIEYIEVFVEITALRMSGSIGRWVVILVIQIAKAAFRLILLTRYNAGIQPTPPITPLNRESIIAESRSGHQSTTTDDTISSDQLVPEMTFKLTRSGRSIRKLEATPAMHLRKWNLPVENKSSKERHTILTPTVLDRQRIWAEGIHIIKPLIHLATLYKCGQASWKPWLLSCGFDISSLCMMGEPFDLNSNEKGELRRRTFMLLFYLLRSPFFDRFSQAKIIFMLKILADNIPGISLLIRPFIEYLPQWQKCYFYTWSS</sequence>
<dbReference type="GO" id="GO:0005778">
    <property type="term" value="C:peroxisomal membrane"/>
    <property type="evidence" value="ECO:0007669"/>
    <property type="project" value="UniProtKB-SubCell"/>
</dbReference>
<dbReference type="PANTHER" id="PTHR13299">
    <property type="entry name" value="PEROXISOMAL MEMBRANE PROTEIN PEX16"/>
    <property type="match status" value="1"/>
</dbReference>
<evidence type="ECO:0000313" key="4">
    <source>
        <dbReference type="EMBL" id="KAK6179151.1"/>
    </source>
</evidence>
<dbReference type="AlphaFoldDB" id="A0AAN8JN01"/>
<dbReference type="InterPro" id="IPR013919">
    <property type="entry name" value="Pex16"/>
</dbReference>
<comment type="subcellular location">
    <subcellularLocation>
        <location evidence="3">Peroxisome membrane</location>
    </subcellularLocation>
</comment>
<name>A0AAN8JN01_PATCE</name>
<gene>
    <name evidence="4" type="ORF">SNE40_011572</name>
</gene>
<protein>
    <recommendedName>
        <fullName evidence="2 3">Peroxisomal membrane protein PEX16</fullName>
    </recommendedName>
</protein>
<evidence type="ECO:0000256" key="3">
    <source>
        <dbReference type="RuleBase" id="RU365003"/>
    </source>
</evidence>
<dbReference type="GO" id="GO:0007031">
    <property type="term" value="P:peroxisome organization"/>
    <property type="evidence" value="ECO:0007669"/>
    <property type="project" value="UniProtKB-KW"/>
</dbReference>
<keyword evidence="3" id="KW-0576">Peroxisome</keyword>
<proteinExistence type="inferred from homology"/>
<dbReference type="EMBL" id="JAZGQO010000008">
    <property type="protein sequence ID" value="KAK6179151.1"/>
    <property type="molecule type" value="Genomic_DNA"/>
</dbReference>
<reference evidence="4 5" key="1">
    <citation type="submission" date="2024-01" db="EMBL/GenBank/DDBJ databases">
        <title>The genome of the rayed Mediterranean limpet Patella caerulea (Linnaeus, 1758).</title>
        <authorList>
            <person name="Anh-Thu Weber A."/>
            <person name="Halstead-Nussloch G."/>
        </authorList>
    </citation>
    <scope>NUCLEOTIDE SEQUENCE [LARGE SCALE GENOMIC DNA]</scope>
    <source>
        <strain evidence="4">AATW-2023a</strain>
        <tissue evidence="4">Whole specimen</tissue>
    </source>
</reference>
<comment type="caution">
    <text evidence="4">The sequence shown here is derived from an EMBL/GenBank/DDBJ whole genome shotgun (WGS) entry which is preliminary data.</text>
</comment>
<accession>A0AAN8JN01</accession>
<evidence type="ECO:0000256" key="1">
    <source>
        <dbReference type="ARBA" id="ARBA00009505"/>
    </source>
</evidence>
<evidence type="ECO:0000256" key="2">
    <source>
        <dbReference type="ARBA" id="ARBA00018577"/>
    </source>
</evidence>
<dbReference type="PANTHER" id="PTHR13299:SF0">
    <property type="entry name" value="PEROXISOMAL MEMBRANE PROTEIN PEX16"/>
    <property type="match status" value="1"/>
</dbReference>
<keyword evidence="5" id="KW-1185">Reference proteome</keyword>
<keyword evidence="3" id="KW-0962">Peroxisome biogenesis</keyword>
<comment type="similarity">
    <text evidence="1 3">Belongs to the peroxin-16 family.</text>
</comment>
<evidence type="ECO:0000313" key="5">
    <source>
        <dbReference type="Proteomes" id="UP001347796"/>
    </source>
</evidence>
<dbReference type="Pfam" id="PF08610">
    <property type="entry name" value="Pex16"/>
    <property type="match status" value="1"/>
</dbReference>
<organism evidence="4 5">
    <name type="scientific">Patella caerulea</name>
    <name type="common">Rayed Mediterranean limpet</name>
    <dbReference type="NCBI Taxonomy" id="87958"/>
    <lineage>
        <taxon>Eukaryota</taxon>
        <taxon>Metazoa</taxon>
        <taxon>Spiralia</taxon>
        <taxon>Lophotrochozoa</taxon>
        <taxon>Mollusca</taxon>
        <taxon>Gastropoda</taxon>
        <taxon>Patellogastropoda</taxon>
        <taxon>Patelloidea</taxon>
        <taxon>Patellidae</taxon>
        <taxon>Patella</taxon>
    </lineage>
</organism>